<evidence type="ECO:0000313" key="2">
    <source>
        <dbReference type="EMBL" id="SPO25371.1"/>
    </source>
</evidence>
<feature type="region of interest" description="Disordered" evidence="1">
    <location>
        <begin position="104"/>
        <end position="133"/>
    </location>
</feature>
<sequence>MLPPHRKTPENLIMPEELEAPQPPGGQTCISACDTTSSAPSNLTRPNVDAAAHFDLVIIGAGPAALAVISRILESRPAALYTEDEHRHLHFTHKQRTPALIPSKVAKTSKTSRDSISRELEEQTRLGRKKKGRGMWNLNKDNVCPCDGRIKILVIDRLGEGFMGLWRRNFRALGISHLRSPMFFHPDASDFDALIAFANQHGKADEGTPEQVIDLIEKRIAAGKNASAPRGRGCRRRSKGKRSPSPVEQHDPTSIKRRGSDDTANLPDLIEILGVVGKEKSKHKRKQQQLQPKEHHASAIAATNTKVHVNERDRRDYFTPSSSLFDSFTRKLEQKYRVQSCGACCSNTWPKVSEHFEGHYAESSMADTDSTMLEEGAGLEESPVTTLRGRVKELVWFDGAKHTVQDDFGNHHPGFLLEVDDGDGGKAGPDASTVISAKAVVSAVGFGGMPMIPPYLLSSPTCDKSTAASPTPTPTPPPACGPGWMHSGCLAAQPFPSPPPLPPSVPARERKMVVVGGGLTSAQIVVRALEEGFDKVTLLTRGHLKSKPFDVDLGWVGRYSNYLKMQFWQNEDVQERLTTLRAARNGGSVTPTYAKVLARLEALGKVEIRTHTTISSAEYASTAYLDRPRPIAKAEGEEGDLDESRETGGEETLEEDEPAIVDDPNNSDRQWALELRTSTSSGNFDNHIRADYLVVATGAKVDFGSLPFLSNVQKTHPIRLVGGMPVLTADLEYRRDVPLFVTGAYAGLQIGPAAGNLGGMRDSADRIANRLLELLSLPEGVVPNTISLPETVIPKNRYTAESTRVEEKEDEQKEKAAAPKARKGRARPEETPFTHFNFDLLSIEA</sequence>
<feature type="compositionally biased region" description="Basic and acidic residues" evidence="1">
    <location>
        <begin position="248"/>
        <end position="261"/>
    </location>
</feature>
<keyword evidence="3" id="KW-1185">Reference proteome</keyword>
<feature type="region of interest" description="Disordered" evidence="1">
    <location>
        <begin position="278"/>
        <end position="298"/>
    </location>
</feature>
<feature type="region of interest" description="Disordered" evidence="1">
    <location>
        <begin position="223"/>
        <end position="263"/>
    </location>
</feature>
<dbReference type="EMBL" id="OOIN01000011">
    <property type="protein sequence ID" value="SPO25371.1"/>
    <property type="molecule type" value="Genomic_DNA"/>
</dbReference>
<name>A0A5C3E794_9BASI</name>
<feature type="compositionally biased region" description="Basic and acidic residues" evidence="1">
    <location>
        <begin position="803"/>
        <end position="817"/>
    </location>
</feature>
<dbReference type="PANTHER" id="PTHR38663:SF1">
    <property type="entry name" value="L-ORNITHINE N(5)-MONOOXYGENASE"/>
    <property type="match status" value="1"/>
</dbReference>
<evidence type="ECO:0000256" key="1">
    <source>
        <dbReference type="SAM" id="MobiDB-lite"/>
    </source>
</evidence>
<dbReference type="OrthoDB" id="76038at2759"/>
<feature type="region of interest" description="Disordered" evidence="1">
    <location>
        <begin position="801"/>
        <end position="831"/>
    </location>
</feature>
<evidence type="ECO:0000313" key="3">
    <source>
        <dbReference type="Proteomes" id="UP000324022"/>
    </source>
</evidence>
<feature type="compositionally biased region" description="Acidic residues" evidence="1">
    <location>
        <begin position="649"/>
        <end position="660"/>
    </location>
</feature>
<gene>
    <name evidence="2" type="ORF">UTRI_03214_B</name>
</gene>
<dbReference type="AlphaFoldDB" id="A0A5C3E794"/>
<feature type="region of interest" description="Disordered" evidence="1">
    <location>
        <begin position="633"/>
        <end position="666"/>
    </location>
</feature>
<proteinExistence type="predicted"/>
<dbReference type="InterPro" id="IPR036188">
    <property type="entry name" value="FAD/NAD-bd_sf"/>
</dbReference>
<dbReference type="Gene3D" id="3.50.50.60">
    <property type="entry name" value="FAD/NAD(P)-binding domain"/>
    <property type="match status" value="1"/>
</dbReference>
<dbReference type="Proteomes" id="UP000324022">
    <property type="component" value="Unassembled WGS sequence"/>
</dbReference>
<protein>
    <recommendedName>
        <fullName evidence="4">L-ornithine N(5)-oxygenase</fullName>
    </recommendedName>
</protein>
<feature type="compositionally biased region" description="Pro residues" evidence="1">
    <location>
        <begin position="471"/>
        <end position="480"/>
    </location>
</feature>
<evidence type="ECO:0008006" key="4">
    <source>
        <dbReference type="Google" id="ProtNLM"/>
    </source>
</evidence>
<accession>A0A5C3E794</accession>
<reference evidence="2 3" key="1">
    <citation type="submission" date="2018-03" db="EMBL/GenBank/DDBJ databases">
        <authorList>
            <person name="Guldener U."/>
        </authorList>
    </citation>
    <scope>NUCLEOTIDE SEQUENCE [LARGE SCALE GENOMIC DNA]</scope>
    <source>
        <strain evidence="2 3">NBRC100155</strain>
    </source>
</reference>
<dbReference type="SUPFAM" id="SSF51905">
    <property type="entry name" value="FAD/NAD(P)-binding domain"/>
    <property type="match status" value="2"/>
</dbReference>
<organism evidence="2 3">
    <name type="scientific">Ustilago trichophora</name>
    <dbReference type="NCBI Taxonomy" id="86804"/>
    <lineage>
        <taxon>Eukaryota</taxon>
        <taxon>Fungi</taxon>
        <taxon>Dikarya</taxon>
        <taxon>Basidiomycota</taxon>
        <taxon>Ustilaginomycotina</taxon>
        <taxon>Ustilaginomycetes</taxon>
        <taxon>Ustilaginales</taxon>
        <taxon>Ustilaginaceae</taxon>
        <taxon>Ustilago</taxon>
    </lineage>
</organism>
<feature type="compositionally biased region" description="Basic and acidic residues" evidence="1">
    <location>
        <begin position="633"/>
        <end position="648"/>
    </location>
</feature>
<feature type="compositionally biased region" description="Basic and acidic residues" evidence="1">
    <location>
        <begin position="111"/>
        <end position="125"/>
    </location>
</feature>
<feature type="compositionally biased region" description="Basic residues" evidence="1">
    <location>
        <begin position="232"/>
        <end position="242"/>
    </location>
</feature>
<feature type="region of interest" description="Disordered" evidence="1">
    <location>
        <begin position="461"/>
        <end position="480"/>
    </location>
</feature>
<dbReference type="PANTHER" id="PTHR38663">
    <property type="match status" value="1"/>
</dbReference>